<keyword evidence="1" id="KW-0812">Transmembrane</keyword>
<dbReference type="EMBL" id="FMXP01000040">
    <property type="protein sequence ID" value="SDB44950.1"/>
    <property type="molecule type" value="Genomic_DNA"/>
</dbReference>
<keyword evidence="1" id="KW-0472">Membrane</keyword>
<evidence type="ECO:0000313" key="2">
    <source>
        <dbReference type="EMBL" id="SDB44950.1"/>
    </source>
</evidence>
<sequence>MTLQSLFEWFVNNIGVWIVAGLAGWKFIESVRDQRIGRAITALCIGGAAIFFLTNPITILSTVGSIVGRIFEHRS</sequence>
<dbReference type="Proteomes" id="UP000182508">
    <property type="component" value="Unassembled WGS sequence"/>
</dbReference>
<organism evidence="2 3">
    <name type="scientific">Streptococcus henryi</name>
    <dbReference type="NCBI Taxonomy" id="439219"/>
    <lineage>
        <taxon>Bacteria</taxon>
        <taxon>Bacillati</taxon>
        <taxon>Bacillota</taxon>
        <taxon>Bacilli</taxon>
        <taxon>Lactobacillales</taxon>
        <taxon>Streptococcaceae</taxon>
        <taxon>Streptococcus</taxon>
    </lineage>
</organism>
<dbReference type="NCBIfam" id="NF040686">
    <property type="entry name" value="TcpD_dom"/>
    <property type="match status" value="1"/>
</dbReference>
<evidence type="ECO:0000256" key="1">
    <source>
        <dbReference type="SAM" id="Phobius"/>
    </source>
</evidence>
<feature type="transmembrane region" description="Helical" evidence="1">
    <location>
        <begin position="6"/>
        <end position="28"/>
    </location>
</feature>
<feature type="transmembrane region" description="Helical" evidence="1">
    <location>
        <begin position="40"/>
        <end position="67"/>
    </location>
</feature>
<gene>
    <name evidence="2" type="ORF">SAMN02910293_02226</name>
</gene>
<name>A0A1G6DII0_9STRE</name>
<proteinExistence type="predicted"/>
<evidence type="ECO:0000313" key="3">
    <source>
        <dbReference type="Proteomes" id="UP000182508"/>
    </source>
</evidence>
<dbReference type="RefSeq" id="WP_074486678.1">
    <property type="nucleotide sequence ID" value="NZ_FMXP01000040.1"/>
</dbReference>
<dbReference type="InterPro" id="IPR049746">
    <property type="entry name" value="TcpD-like_C"/>
</dbReference>
<dbReference type="AlphaFoldDB" id="A0A1G6DII0"/>
<reference evidence="2 3" key="1">
    <citation type="submission" date="2016-10" db="EMBL/GenBank/DDBJ databases">
        <authorList>
            <person name="de Groot N.N."/>
        </authorList>
    </citation>
    <scope>NUCLEOTIDE SEQUENCE [LARGE SCALE GENOMIC DNA]</scope>
    <source>
        <strain evidence="2 3">A-4</strain>
    </source>
</reference>
<protein>
    <submittedName>
        <fullName evidence="2">Uncharacterized protein</fullName>
    </submittedName>
</protein>
<dbReference type="STRING" id="439219.SAMN02910293_02226"/>
<accession>A0A1G6DII0</accession>
<keyword evidence="1" id="KW-1133">Transmembrane helix</keyword>
<keyword evidence="3" id="KW-1185">Reference proteome</keyword>